<dbReference type="AlphaFoldDB" id="A0A3E2H6K3"/>
<proteinExistence type="predicted"/>
<evidence type="ECO:0000256" key="2">
    <source>
        <dbReference type="ARBA" id="ARBA00023043"/>
    </source>
</evidence>
<dbReference type="SUPFAM" id="SSF48403">
    <property type="entry name" value="Ankyrin repeat"/>
    <property type="match status" value="1"/>
</dbReference>
<dbReference type="CDD" id="cd14688">
    <property type="entry name" value="bZIP_YAP"/>
    <property type="match status" value="1"/>
</dbReference>
<feature type="repeat" description="ANK" evidence="3">
    <location>
        <begin position="275"/>
        <end position="307"/>
    </location>
</feature>
<feature type="non-terminal residue" evidence="5">
    <location>
        <position position="1"/>
    </location>
</feature>
<dbReference type="PRINTS" id="PR01415">
    <property type="entry name" value="ANKYRIN"/>
</dbReference>
<evidence type="ECO:0000313" key="5">
    <source>
        <dbReference type="EMBL" id="RFU28988.1"/>
    </source>
</evidence>
<reference evidence="5 6" key="1">
    <citation type="submission" date="2018-05" db="EMBL/GenBank/DDBJ databases">
        <title>Draft genome sequence of Scytalidium lignicola DSM 105466, a ubiquitous saprotrophic fungus.</title>
        <authorList>
            <person name="Buettner E."/>
            <person name="Gebauer A.M."/>
            <person name="Hofrichter M."/>
            <person name="Liers C."/>
            <person name="Kellner H."/>
        </authorList>
    </citation>
    <scope>NUCLEOTIDE SEQUENCE [LARGE SCALE GENOMIC DNA]</scope>
    <source>
        <strain evidence="5 6">DSM 105466</strain>
    </source>
</reference>
<dbReference type="PROSITE" id="PS50297">
    <property type="entry name" value="ANK_REP_REGION"/>
    <property type="match status" value="3"/>
</dbReference>
<dbReference type="PANTHER" id="PTHR24198">
    <property type="entry name" value="ANKYRIN REPEAT AND PROTEIN KINASE DOMAIN-CONTAINING PROTEIN"/>
    <property type="match status" value="1"/>
</dbReference>
<dbReference type="STRING" id="5539.A0A3E2H6K3"/>
<dbReference type="PROSITE" id="PS50088">
    <property type="entry name" value="ANK_REPEAT"/>
    <property type="match status" value="3"/>
</dbReference>
<keyword evidence="2 3" id="KW-0040">ANK repeat</keyword>
<dbReference type="EMBL" id="NCSJ02000143">
    <property type="protein sequence ID" value="RFU28988.1"/>
    <property type="molecule type" value="Genomic_DNA"/>
</dbReference>
<evidence type="ECO:0000256" key="4">
    <source>
        <dbReference type="SAM" id="MobiDB-lite"/>
    </source>
</evidence>
<dbReference type="InterPro" id="IPR002110">
    <property type="entry name" value="Ankyrin_rpt"/>
</dbReference>
<feature type="repeat" description="ANK" evidence="3">
    <location>
        <begin position="308"/>
        <end position="340"/>
    </location>
</feature>
<accession>A0A3E2H6K3</accession>
<dbReference type="Pfam" id="PF12796">
    <property type="entry name" value="Ank_2"/>
    <property type="match status" value="1"/>
</dbReference>
<keyword evidence="1" id="KW-0677">Repeat</keyword>
<dbReference type="SMART" id="SM00248">
    <property type="entry name" value="ANK"/>
    <property type="match status" value="3"/>
</dbReference>
<comment type="caution">
    <text evidence="5">The sequence shown here is derived from an EMBL/GenBank/DDBJ whole genome shotgun (WGS) entry which is preliminary data.</text>
</comment>
<dbReference type="InterPro" id="IPR036770">
    <property type="entry name" value="Ankyrin_rpt-contain_sf"/>
</dbReference>
<feature type="non-terminal residue" evidence="5">
    <location>
        <position position="381"/>
    </location>
</feature>
<evidence type="ECO:0000256" key="1">
    <source>
        <dbReference type="ARBA" id="ARBA00022737"/>
    </source>
</evidence>
<dbReference type="OrthoDB" id="20872at2759"/>
<keyword evidence="6" id="KW-1185">Reference proteome</keyword>
<evidence type="ECO:0000313" key="6">
    <source>
        <dbReference type="Proteomes" id="UP000258309"/>
    </source>
</evidence>
<feature type="compositionally biased region" description="Polar residues" evidence="4">
    <location>
        <begin position="9"/>
        <end position="18"/>
    </location>
</feature>
<gene>
    <name evidence="5" type="ORF">B7463_g7331</name>
</gene>
<feature type="region of interest" description="Disordered" evidence="4">
    <location>
        <begin position="224"/>
        <end position="264"/>
    </location>
</feature>
<evidence type="ECO:0000256" key="3">
    <source>
        <dbReference type="PROSITE-ProRule" id="PRU00023"/>
    </source>
</evidence>
<sequence length="381" mass="42024">MEAGEQIEATAQSFSGSSDRAERRKIQNRNSQRRFRSIVPQSTLTERAPITYTHQDKRRQIQVHGGELSIPLCIYPNMSSCQHEIQDMPGSSQHYFPRGCGNAAPESKSWQQYSVSKETATAATENGILNTPLGWDDDVFDYLNLDSDSSYATWSPDATSPTPSQTNQGIYFSSLYADTTAPYLLSQPAHDVPLNEHTPVTPHTSQYDTSNTAKVKPFPKATIQTSNSAEASPPHVSAIGNSIDIKSSDKPTKPNANSPTKHRENCQCQLEIKDDWKNPLHIAAQNGHQHIVQVLLACDIDVNEKDSNGCTALHLATERRNPAVIQLLLENGADVNAINNAGWTPLHEAAEKGFESGLRLLLLYGADFKVTAREKFKSIEL</sequence>
<dbReference type="Proteomes" id="UP000258309">
    <property type="component" value="Unassembled WGS sequence"/>
</dbReference>
<protein>
    <submittedName>
        <fullName evidence="5">Uncharacterized protein</fullName>
    </submittedName>
</protein>
<organism evidence="5 6">
    <name type="scientific">Scytalidium lignicola</name>
    <name type="common">Hyphomycete</name>
    <dbReference type="NCBI Taxonomy" id="5539"/>
    <lineage>
        <taxon>Eukaryota</taxon>
        <taxon>Fungi</taxon>
        <taxon>Dikarya</taxon>
        <taxon>Ascomycota</taxon>
        <taxon>Pezizomycotina</taxon>
        <taxon>Leotiomycetes</taxon>
        <taxon>Leotiomycetes incertae sedis</taxon>
        <taxon>Scytalidium</taxon>
    </lineage>
</organism>
<dbReference type="PANTHER" id="PTHR24198:SF165">
    <property type="entry name" value="ANKYRIN REPEAT-CONTAINING PROTEIN-RELATED"/>
    <property type="match status" value="1"/>
</dbReference>
<feature type="repeat" description="ANK" evidence="3">
    <location>
        <begin position="341"/>
        <end position="373"/>
    </location>
</feature>
<dbReference type="Gene3D" id="1.25.40.20">
    <property type="entry name" value="Ankyrin repeat-containing domain"/>
    <property type="match status" value="1"/>
</dbReference>
<name>A0A3E2H6K3_SCYLI</name>
<feature type="region of interest" description="Disordered" evidence="4">
    <location>
        <begin position="1"/>
        <end position="42"/>
    </location>
</feature>